<protein>
    <submittedName>
        <fullName evidence="1">Uncharacterized protein</fullName>
    </submittedName>
</protein>
<sequence length="255" mass="29649">MIITPYYPTTFIRYPSNPDRMKKITLLLSLVILLHTHSFAQHIREQDIVYSRCIVREINLRYAANTAVFGKGCTIPVILLDALKTGAQAYSHEHPGKQISYEEVQEKLWFRSDDSCTAFYAAEELYVLELTEKFIFDKNTSEFRFIPLSLTVFIPAEISSKGVLEPLAVFPFAECTRIFRNDPRAYAAVTKIGQPRMNFNEQFVLRSYVSKIVKIGNEDDLYFDQRYTDPYKAFMAMKEEENALQEMVYEAYHPK</sequence>
<evidence type="ECO:0000313" key="1">
    <source>
        <dbReference type="EMBL" id="ABG59297.1"/>
    </source>
</evidence>
<dbReference type="Proteomes" id="UP000001822">
    <property type="component" value="Chromosome"/>
</dbReference>
<accession>A0A6N4SSJ1</accession>
<dbReference type="AlphaFoldDB" id="A0A6N4SSJ1"/>
<keyword evidence="2" id="KW-1185">Reference proteome</keyword>
<gene>
    <name evidence="1" type="ordered locus">CHU_2031</name>
</gene>
<dbReference type="EMBL" id="CP000383">
    <property type="protein sequence ID" value="ABG59297.1"/>
    <property type="molecule type" value="Genomic_DNA"/>
</dbReference>
<dbReference type="KEGG" id="chu:CHU_2031"/>
<name>A0A6N4SSJ1_CYTH3</name>
<dbReference type="Pfam" id="PF19841">
    <property type="entry name" value="GldN"/>
    <property type="match status" value="1"/>
</dbReference>
<dbReference type="InterPro" id="IPR019847">
    <property type="entry name" value="Gliding_motility_assoc_GldN"/>
</dbReference>
<proteinExistence type="predicted"/>
<organism evidence="1 2">
    <name type="scientific">Cytophaga hutchinsonii (strain ATCC 33406 / DSM 1761 / CIP 103989 / NBRC 15051 / NCIMB 9469 / D465)</name>
    <dbReference type="NCBI Taxonomy" id="269798"/>
    <lineage>
        <taxon>Bacteria</taxon>
        <taxon>Pseudomonadati</taxon>
        <taxon>Bacteroidota</taxon>
        <taxon>Cytophagia</taxon>
        <taxon>Cytophagales</taxon>
        <taxon>Cytophagaceae</taxon>
        <taxon>Cytophaga</taxon>
    </lineage>
</organism>
<evidence type="ECO:0000313" key="2">
    <source>
        <dbReference type="Proteomes" id="UP000001822"/>
    </source>
</evidence>
<reference evidence="1 2" key="1">
    <citation type="journal article" date="2007" name="Appl. Environ. Microbiol.">
        <title>Genome sequence of the cellulolytic gliding bacterium Cytophaga hutchinsonii.</title>
        <authorList>
            <person name="Xie G."/>
            <person name="Bruce D.C."/>
            <person name="Challacombe J.F."/>
            <person name="Chertkov O."/>
            <person name="Detter J.C."/>
            <person name="Gilna P."/>
            <person name="Han C.S."/>
            <person name="Lucas S."/>
            <person name="Misra M."/>
            <person name="Myers G.L."/>
            <person name="Richardson P."/>
            <person name="Tapia R."/>
            <person name="Thayer N."/>
            <person name="Thompson L.S."/>
            <person name="Brettin T.S."/>
            <person name="Henrissat B."/>
            <person name="Wilson D.B."/>
            <person name="McBride M.J."/>
        </authorList>
    </citation>
    <scope>NUCLEOTIDE SEQUENCE [LARGE SCALE GENOMIC DNA]</scope>
    <source>
        <strain evidence="2">ATCC 33406 / DSM 1761 / CIP 103989 / NBRC 15051 / NCIMB 9469 / D465</strain>
    </source>
</reference>